<organism evidence="1 2">
    <name type="scientific">Dehalobacterium formicoaceticum</name>
    <dbReference type="NCBI Taxonomy" id="51515"/>
    <lineage>
        <taxon>Bacteria</taxon>
        <taxon>Bacillati</taxon>
        <taxon>Bacillota</taxon>
        <taxon>Clostridia</taxon>
        <taxon>Eubacteriales</taxon>
        <taxon>Peptococcaceae</taxon>
        <taxon>Dehalobacterium</taxon>
    </lineage>
</organism>
<comment type="caution">
    <text evidence="1">The sequence shown here is derived from an EMBL/GenBank/DDBJ whole genome shotgun (WGS) entry which is preliminary data.</text>
</comment>
<accession>A0ABT1XZH0</accession>
<proteinExistence type="predicted"/>
<sequence length="265" mass="31236">MFGLLYTGDFYQSQTEYLVASTSTYLDLCYQSACAIYELAKESKELLKTRCSEPDRLPIDQVLDENMGARYEELAMHSCTTKLYVTFSLESFINSLIPYLINQRILIHVDDEVKDLVLHNMSRLYDRLSTLDKWEEVAQQFGRKKLNKYSVLWKKVCRLYRYRDSMVHDKPVFILRSGDAVRVKRGMLAQVQKEEIEPMTIAQYMNDAYQACKAHDDIIQKIYDILSVEKEEKRRGLFILPRNYHRKIKNIIKKIGDLEQEISQD</sequence>
<evidence type="ECO:0000313" key="1">
    <source>
        <dbReference type="EMBL" id="MCR6544009.1"/>
    </source>
</evidence>
<dbReference type="Proteomes" id="UP001524944">
    <property type="component" value="Unassembled WGS sequence"/>
</dbReference>
<evidence type="ECO:0008006" key="3">
    <source>
        <dbReference type="Google" id="ProtNLM"/>
    </source>
</evidence>
<reference evidence="1 2" key="1">
    <citation type="submission" date="2022-08" db="EMBL/GenBank/DDBJ databases">
        <title>Proteogenomics of the novel Dehalobacterium formicoaceticum strain EZ94 highlights a key role of methyltransferases during anaerobic dichloromethane degradation.</title>
        <authorList>
            <person name="Wasmund K."/>
        </authorList>
    </citation>
    <scope>NUCLEOTIDE SEQUENCE [LARGE SCALE GENOMIC DNA]</scope>
    <source>
        <strain evidence="1 2">EZ94</strain>
    </source>
</reference>
<keyword evidence="2" id="KW-1185">Reference proteome</keyword>
<dbReference type="EMBL" id="JANPWE010000001">
    <property type="protein sequence ID" value="MCR6544009.1"/>
    <property type="molecule type" value="Genomic_DNA"/>
</dbReference>
<evidence type="ECO:0000313" key="2">
    <source>
        <dbReference type="Proteomes" id="UP001524944"/>
    </source>
</evidence>
<dbReference type="RefSeq" id="WP_257911508.1">
    <property type="nucleotide sequence ID" value="NZ_JANPWE010000001.1"/>
</dbReference>
<protein>
    <recommendedName>
        <fullName evidence="3">Cthe-2314-like HEPN domain-containing protein</fullName>
    </recommendedName>
</protein>
<gene>
    <name evidence="1" type="ORF">NVS47_00485</name>
</gene>
<name>A0ABT1XZH0_9FIRM</name>